<feature type="domain" description="Pyridoxamine kinase/Phosphomethylpyrimidine kinase" evidence="6">
    <location>
        <begin position="78"/>
        <end position="264"/>
    </location>
</feature>
<evidence type="ECO:0000256" key="5">
    <source>
        <dbReference type="ARBA" id="ARBA00022840"/>
    </source>
</evidence>
<dbReference type="InterPro" id="IPR013749">
    <property type="entry name" value="PM/HMP-P_kinase-1"/>
</dbReference>
<protein>
    <recommendedName>
        <fullName evidence="1">pyridoxal kinase</fullName>
        <ecNumber evidence="1">2.7.1.35</ecNumber>
    </recommendedName>
</protein>
<dbReference type="EMBL" id="DXGI01000233">
    <property type="protein sequence ID" value="HIW78737.1"/>
    <property type="molecule type" value="Genomic_DNA"/>
</dbReference>
<evidence type="ECO:0000256" key="3">
    <source>
        <dbReference type="ARBA" id="ARBA00022741"/>
    </source>
</evidence>
<evidence type="ECO:0000313" key="7">
    <source>
        <dbReference type="EMBL" id="HIW78737.1"/>
    </source>
</evidence>
<dbReference type="Proteomes" id="UP000824264">
    <property type="component" value="Unassembled WGS sequence"/>
</dbReference>
<organism evidence="7 8">
    <name type="scientific">Candidatus Bilophila faecipullorum</name>
    <dbReference type="NCBI Taxonomy" id="2838482"/>
    <lineage>
        <taxon>Bacteria</taxon>
        <taxon>Pseudomonadati</taxon>
        <taxon>Thermodesulfobacteriota</taxon>
        <taxon>Desulfovibrionia</taxon>
        <taxon>Desulfovibrionales</taxon>
        <taxon>Desulfovibrionaceae</taxon>
        <taxon>Bilophila</taxon>
    </lineage>
</organism>
<evidence type="ECO:0000313" key="8">
    <source>
        <dbReference type="Proteomes" id="UP000824264"/>
    </source>
</evidence>
<dbReference type="Pfam" id="PF08543">
    <property type="entry name" value="Phos_pyr_kin"/>
    <property type="match status" value="1"/>
</dbReference>
<accession>A0A9D1R0E1</accession>
<dbReference type="InterPro" id="IPR029056">
    <property type="entry name" value="Ribokinase-like"/>
</dbReference>
<dbReference type="GO" id="GO:0008478">
    <property type="term" value="F:pyridoxal kinase activity"/>
    <property type="evidence" value="ECO:0007669"/>
    <property type="project" value="UniProtKB-EC"/>
</dbReference>
<dbReference type="SUPFAM" id="SSF53613">
    <property type="entry name" value="Ribokinase-like"/>
    <property type="match status" value="1"/>
</dbReference>
<dbReference type="EC" id="2.7.1.35" evidence="1"/>
<proteinExistence type="predicted"/>
<dbReference type="GO" id="GO:0005829">
    <property type="term" value="C:cytosol"/>
    <property type="evidence" value="ECO:0007669"/>
    <property type="project" value="TreeGrafter"/>
</dbReference>
<comment type="caution">
    <text evidence="7">The sequence shown here is derived from an EMBL/GenBank/DDBJ whole genome shotgun (WGS) entry which is preliminary data.</text>
</comment>
<evidence type="ECO:0000256" key="4">
    <source>
        <dbReference type="ARBA" id="ARBA00022777"/>
    </source>
</evidence>
<dbReference type="PANTHER" id="PTHR10534:SF2">
    <property type="entry name" value="PYRIDOXAL KINASE"/>
    <property type="match status" value="1"/>
</dbReference>
<sequence>MRNPVPRVAAIHDMSGFGRTSLTVAIPILSCMGIQVCPMPTAVLSTHTVEFTDYTLCDLTGELGGILDHWERLGLRFDGVYSGFMASPEQMESVARCIETCLAPGGLAVVDPVLGDNGVLDATMTPEMVEKMRWLITRADIITPNITEVAFLLDEPCTPRITPEEVRARLRRLSGMGPKTVVATSVPLLVDGRDPGQNTSVIAYEREEDRFWRVDCSYIPAHYPGTGDTFSSVLTGSLIQGDSLSIALDRAVQFVTLGIRATFGQGLPSREGILLERILGSLQTPLASCQCRLMEA</sequence>
<evidence type="ECO:0000259" key="6">
    <source>
        <dbReference type="Pfam" id="PF08543"/>
    </source>
</evidence>
<evidence type="ECO:0000256" key="1">
    <source>
        <dbReference type="ARBA" id="ARBA00012104"/>
    </source>
</evidence>
<gene>
    <name evidence="7" type="ORF">H9874_06300</name>
</gene>
<dbReference type="CDD" id="cd01173">
    <property type="entry name" value="pyridoxal_pyridoxamine_kinase"/>
    <property type="match status" value="1"/>
</dbReference>
<dbReference type="PANTHER" id="PTHR10534">
    <property type="entry name" value="PYRIDOXAL KINASE"/>
    <property type="match status" value="1"/>
</dbReference>
<dbReference type="InterPro" id="IPR004625">
    <property type="entry name" value="PyrdxlKinase"/>
</dbReference>
<name>A0A9D1R0E1_9BACT</name>
<keyword evidence="3" id="KW-0547">Nucleotide-binding</keyword>
<keyword evidence="5" id="KW-0067">ATP-binding</keyword>
<keyword evidence="4 7" id="KW-0418">Kinase</keyword>
<reference evidence="7" key="1">
    <citation type="journal article" date="2021" name="PeerJ">
        <title>Extensive microbial diversity within the chicken gut microbiome revealed by metagenomics and culture.</title>
        <authorList>
            <person name="Gilroy R."/>
            <person name="Ravi A."/>
            <person name="Getino M."/>
            <person name="Pursley I."/>
            <person name="Horton D.L."/>
            <person name="Alikhan N.F."/>
            <person name="Baker D."/>
            <person name="Gharbi K."/>
            <person name="Hall N."/>
            <person name="Watson M."/>
            <person name="Adriaenssens E.M."/>
            <person name="Foster-Nyarko E."/>
            <person name="Jarju S."/>
            <person name="Secka A."/>
            <person name="Antonio M."/>
            <person name="Oren A."/>
            <person name="Chaudhuri R.R."/>
            <person name="La Ragione R."/>
            <person name="Hildebrand F."/>
            <person name="Pallen M.J."/>
        </authorList>
    </citation>
    <scope>NUCLEOTIDE SEQUENCE</scope>
    <source>
        <strain evidence="7">ChiSxjej5B17-1746</strain>
    </source>
</reference>
<dbReference type="NCBIfam" id="NF005491">
    <property type="entry name" value="PRK07105.1"/>
    <property type="match status" value="1"/>
</dbReference>
<evidence type="ECO:0000256" key="2">
    <source>
        <dbReference type="ARBA" id="ARBA00022679"/>
    </source>
</evidence>
<keyword evidence="2 7" id="KW-0808">Transferase</keyword>
<dbReference type="Gene3D" id="3.40.1190.20">
    <property type="match status" value="1"/>
</dbReference>
<reference evidence="7" key="2">
    <citation type="submission" date="2021-04" db="EMBL/GenBank/DDBJ databases">
        <authorList>
            <person name="Gilroy R."/>
        </authorList>
    </citation>
    <scope>NUCLEOTIDE SEQUENCE</scope>
    <source>
        <strain evidence="7">ChiSxjej5B17-1746</strain>
    </source>
</reference>
<dbReference type="GO" id="GO:0005524">
    <property type="term" value="F:ATP binding"/>
    <property type="evidence" value="ECO:0007669"/>
    <property type="project" value="UniProtKB-KW"/>
</dbReference>
<dbReference type="GO" id="GO:0009443">
    <property type="term" value="P:pyridoxal 5'-phosphate salvage"/>
    <property type="evidence" value="ECO:0007669"/>
    <property type="project" value="InterPro"/>
</dbReference>
<dbReference type="AlphaFoldDB" id="A0A9D1R0E1"/>